<proteinExistence type="predicted"/>
<evidence type="ECO:0000313" key="1">
    <source>
        <dbReference type="EMBL" id="MFD2724804.1"/>
    </source>
</evidence>
<organism evidence="1 2">
    <name type="scientific">Hyunsoonleella rubra</name>
    <dbReference type="NCBI Taxonomy" id="1737062"/>
    <lineage>
        <taxon>Bacteria</taxon>
        <taxon>Pseudomonadati</taxon>
        <taxon>Bacteroidota</taxon>
        <taxon>Flavobacteriia</taxon>
        <taxon>Flavobacteriales</taxon>
        <taxon>Flavobacteriaceae</taxon>
    </lineage>
</organism>
<dbReference type="RefSeq" id="WP_380288203.1">
    <property type="nucleotide sequence ID" value="NZ_JBHULY010000005.1"/>
</dbReference>
<comment type="caution">
    <text evidence="1">The sequence shown here is derived from an EMBL/GenBank/DDBJ whole genome shotgun (WGS) entry which is preliminary data.</text>
</comment>
<evidence type="ECO:0000313" key="2">
    <source>
        <dbReference type="Proteomes" id="UP001597476"/>
    </source>
</evidence>
<dbReference type="EMBL" id="JBHULY010000005">
    <property type="protein sequence ID" value="MFD2724804.1"/>
    <property type="molecule type" value="Genomic_DNA"/>
</dbReference>
<sequence>MPKLTKFLLLIITSTLIWNCSSDDNNCPDVIIVDINDPESIKRAEDCGLAPAEPVGTIWVSENHRIKYNLRNLKVD</sequence>
<dbReference type="Proteomes" id="UP001597476">
    <property type="component" value="Unassembled WGS sequence"/>
</dbReference>
<accession>A0ABW5T6C6</accession>
<gene>
    <name evidence="1" type="ORF">ACFSR8_01150</name>
</gene>
<name>A0ABW5T6C6_9FLAO</name>
<keyword evidence="2" id="KW-1185">Reference proteome</keyword>
<protein>
    <submittedName>
        <fullName evidence="1">Uncharacterized protein</fullName>
    </submittedName>
</protein>
<reference evidence="2" key="1">
    <citation type="journal article" date="2019" name="Int. J. Syst. Evol. Microbiol.">
        <title>The Global Catalogue of Microorganisms (GCM) 10K type strain sequencing project: providing services to taxonomists for standard genome sequencing and annotation.</title>
        <authorList>
            <consortium name="The Broad Institute Genomics Platform"/>
            <consortium name="The Broad Institute Genome Sequencing Center for Infectious Disease"/>
            <person name="Wu L."/>
            <person name="Ma J."/>
        </authorList>
    </citation>
    <scope>NUCLEOTIDE SEQUENCE [LARGE SCALE GENOMIC DNA]</scope>
    <source>
        <strain evidence="2">KCTC 42398</strain>
    </source>
</reference>